<name>A0ABY4QMB9_9MYCO</name>
<keyword evidence="2" id="KW-0812">Transmembrane</keyword>
<evidence type="ECO:0000313" key="4">
    <source>
        <dbReference type="EMBL" id="UQX12133.1"/>
    </source>
</evidence>
<dbReference type="CDD" id="cd06127">
    <property type="entry name" value="DEDDh"/>
    <property type="match status" value="1"/>
</dbReference>
<feature type="compositionally biased region" description="Polar residues" evidence="1">
    <location>
        <begin position="59"/>
        <end position="71"/>
    </location>
</feature>
<sequence length="870" mass="95661">MGFYIRKSVKAGPFRFNLSKSGIGVSAGVPGFRVGSGPRGNYVHMGRKGVYYRASLNGRHTSSSPRQQHPSPATPPDFRPSDIILQDVTGATATTLEPTGRGDLIDQLNMATARFVWWWPTAILVLLLGLLTMPWGLLIWLLGGAGCIWLYLYDRARRTVVLFYDVNDDAQSWFDSVVTQWRWLTESQRVWRIVQAGDVVGTNAFKTNSGASTLVKTIPATVGTSVKNKQLATNIAVPSITAGNSALYLLPDRLLVREGKRYSNIDYQALRIFHQTQRSIESSSPPRDASQVDTTWQIVNVKGGPDRRYKNNRMLPIMLYGRLVITSVSGLYWIIQISRADAAEPLAHVISAAPAQLDEDTGHVAAPAHAPRPPQSPPPTERPPARRQHTTTGQRPNVTSSFIERSLLTRATTKYLAAEQVFTAVDLETTGLYPSADRIMEIGLVKFRGDGKVLDEFATLVNNPGSSPEARTHHQIDDADLIGAPTIDNVLPEAFAFMVDTVVVAHNLDFEAGFLTSAAQRNSISVPRLTGVCMLQAARRQLDARAYSLMSLYKSATGHWAENSHTALGDARAVREVLLWMLRTAPQPLHLTSAAIPAPVSGPAPQPCAISCRPVPMTRASVAALLESFPQSSTPRYGDPVEIERYRILLGDCVKDGRLTFEEATALSSQARRTRLSGTQLRSLHYEAWRSAYGATSGMDWTALAPGHRREMWLLADELGLPDLAGEIGAAIDQCTETPPPPQARYLRGVRVGILGHGPEFDRLRIRAKDYGASIAKNITKTVVWVATTTPDANDAPHRAARTHQIPMLPPAVARQRLDDAIRDAEATAAERQRAIDEWAAQRQARDEYWRPAWRPSELEYDADPGQAAD</sequence>
<gene>
    <name evidence="4" type="ORF">M5I08_07475</name>
</gene>
<proteinExistence type="predicted"/>
<feature type="transmembrane region" description="Helical" evidence="2">
    <location>
        <begin position="137"/>
        <end position="153"/>
    </location>
</feature>
<feature type="transmembrane region" description="Helical" evidence="2">
    <location>
        <begin position="317"/>
        <end position="335"/>
    </location>
</feature>
<dbReference type="Pfam" id="PF00929">
    <property type="entry name" value="RNase_T"/>
    <property type="match status" value="1"/>
</dbReference>
<dbReference type="Proteomes" id="UP001056610">
    <property type="component" value="Chromosome"/>
</dbReference>
<feature type="region of interest" description="Disordered" evidence="1">
    <location>
        <begin position="59"/>
        <end position="80"/>
    </location>
</feature>
<feature type="region of interest" description="Disordered" evidence="1">
    <location>
        <begin position="364"/>
        <end position="402"/>
    </location>
</feature>
<protein>
    <submittedName>
        <fullName evidence="4">DUF4236 domain-containing protein</fullName>
    </submittedName>
</protein>
<feature type="domain" description="Exonuclease" evidence="3">
    <location>
        <begin position="421"/>
        <end position="587"/>
    </location>
</feature>
<organism evidence="4 5">
    <name type="scientific">Candidatus Mycobacterium methanotrophicum</name>
    <dbReference type="NCBI Taxonomy" id="2943498"/>
    <lineage>
        <taxon>Bacteria</taxon>
        <taxon>Bacillati</taxon>
        <taxon>Actinomycetota</taxon>
        <taxon>Actinomycetes</taxon>
        <taxon>Mycobacteriales</taxon>
        <taxon>Mycobacteriaceae</taxon>
        <taxon>Mycobacterium</taxon>
    </lineage>
</organism>
<dbReference type="Pfam" id="PF14020">
    <property type="entry name" value="DUF4236"/>
    <property type="match status" value="1"/>
</dbReference>
<evidence type="ECO:0000313" key="5">
    <source>
        <dbReference type="Proteomes" id="UP001056610"/>
    </source>
</evidence>
<feature type="transmembrane region" description="Helical" evidence="2">
    <location>
        <begin position="115"/>
        <end position="131"/>
    </location>
</feature>
<dbReference type="InterPro" id="IPR013520">
    <property type="entry name" value="Ribonucl_H"/>
</dbReference>
<reference evidence="4" key="1">
    <citation type="submission" date="2022-05" db="EMBL/GenBank/DDBJ databases">
        <title>A methanotrophic Mycobacterium dominates a cave microbial ecosystem.</title>
        <authorList>
            <person name="Van Spanning R.J.M."/>
            <person name="Guan Q."/>
            <person name="Melkonian C."/>
            <person name="Gallant J."/>
            <person name="Polerecky L."/>
            <person name="Flot J.-F."/>
            <person name="Brandt B.W."/>
            <person name="Braster M."/>
            <person name="Iturbe Espinoza P."/>
            <person name="Aerts J."/>
            <person name="Meima-Franke M."/>
            <person name="Piersma S.R."/>
            <person name="Bunduc C."/>
            <person name="Ummels R."/>
            <person name="Pain A."/>
            <person name="Fleming E.J."/>
            <person name="van der Wel N."/>
            <person name="Gherman V.D."/>
            <person name="Sarbu S.M."/>
            <person name="Bodelier P.L.E."/>
            <person name="Bitter W."/>
        </authorList>
    </citation>
    <scope>NUCLEOTIDE SEQUENCE</scope>
    <source>
        <strain evidence="4">Sulfur Cave</strain>
    </source>
</reference>
<evidence type="ECO:0000256" key="2">
    <source>
        <dbReference type="SAM" id="Phobius"/>
    </source>
</evidence>
<dbReference type="RefSeq" id="WP_219066273.1">
    <property type="nucleotide sequence ID" value="NZ_CAJUXY010000006.1"/>
</dbReference>
<dbReference type="PANTHER" id="PTHR30231:SF41">
    <property type="entry name" value="DNA POLYMERASE III SUBUNIT EPSILON"/>
    <property type="match status" value="1"/>
</dbReference>
<dbReference type="InterPro" id="IPR025330">
    <property type="entry name" value="DUF4236"/>
</dbReference>
<keyword evidence="5" id="KW-1185">Reference proteome</keyword>
<evidence type="ECO:0000256" key="1">
    <source>
        <dbReference type="SAM" id="MobiDB-lite"/>
    </source>
</evidence>
<keyword evidence="2" id="KW-1133">Transmembrane helix</keyword>
<dbReference type="PANTHER" id="PTHR30231">
    <property type="entry name" value="DNA POLYMERASE III SUBUNIT EPSILON"/>
    <property type="match status" value="1"/>
</dbReference>
<evidence type="ECO:0000259" key="3">
    <source>
        <dbReference type="SMART" id="SM00479"/>
    </source>
</evidence>
<keyword evidence="2" id="KW-0472">Membrane</keyword>
<feature type="compositionally biased region" description="Pro residues" evidence="1">
    <location>
        <begin position="370"/>
        <end position="382"/>
    </location>
</feature>
<accession>A0ABY4QMB9</accession>
<feature type="compositionally biased region" description="Polar residues" evidence="1">
    <location>
        <begin position="390"/>
        <end position="402"/>
    </location>
</feature>
<dbReference type="SMART" id="SM00479">
    <property type="entry name" value="EXOIII"/>
    <property type="match status" value="1"/>
</dbReference>
<dbReference type="EMBL" id="CP097320">
    <property type="protein sequence ID" value="UQX12133.1"/>
    <property type="molecule type" value="Genomic_DNA"/>
</dbReference>